<reference evidence="2 3" key="1">
    <citation type="submission" date="2018-06" db="EMBL/GenBank/DDBJ databases">
        <authorList>
            <consortium name="Pathogen Informatics"/>
            <person name="Doyle S."/>
        </authorList>
    </citation>
    <scope>NUCLEOTIDE SEQUENCE [LARGE SCALE GENOMIC DNA]</scope>
    <source>
        <strain evidence="2 3">NCTC11091</strain>
    </source>
</reference>
<proteinExistence type="predicted"/>
<accession>A0A378Q3M9</accession>
<dbReference type="InterPro" id="IPR036397">
    <property type="entry name" value="RNaseH_sf"/>
</dbReference>
<dbReference type="AlphaFoldDB" id="A0A378Q3M9"/>
<dbReference type="Gene3D" id="3.30.420.10">
    <property type="entry name" value="Ribonuclease H-like superfamily/Ribonuclease H"/>
    <property type="match status" value="1"/>
</dbReference>
<dbReference type="RefSeq" id="WP_067058989.1">
    <property type="nucleotide sequence ID" value="NZ_MXAO01000060.1"/>
</dbReference>
<organism evidence="2 3">
    <name type="scientific">Faucicola atlantae</name>
    <dbReference type="NCBI Taxonomy" id="34059"/>
    <lineage>
        <taxon>Bacteria</taxon>
        <taxon>Pseudomonadati</taxon>
        <taxon>Pseudomonadota</taxon>
        <taxon>Gammaproteobacteria</taxon>
        <taxon>Moraxellales</taxon>
        <taxon>Moraxellaceae</taxon>
        <taxon>Faucicola</taxon>
    </lineage>
</organism>
<dbReference type="GO" id="GO:0004523">
    <property type="term" value="F:RNA-DNA hybrid ribonuclease activity"/>
    <property type="evidence" value="ECO:0007669"/>
    <property type="project" value="UniProtKB-EC"/>
</dbReference>
<sequence length="165" mass="19371">MNEINIYTTGTYSTATQKGGWGVLIQQKLADKQEHKIQTILGSDTHTTNNLMKLQALIESLKALNFNELSKYKFFLDSHYLMLSLRNREKYENTNFSKVQNAEKLQELYRVLDSKDLKLNNDESLTIKNFLVFNEHIQFIHNKQVMDNFLYNQCKQLAIKAKCRE</sequence>
<feature type="domain" description="RNase H type-1" evidence="1">
    <location>
        <begin position="1"/>
        <end position="163"/>
    </location>
</feature>
<dbReference type="GO" id="GO:0003676">
    <property type="term" value="F:nucleic acid binding"/>
    <property type="evidence" value="ECO:0007669"/>
    <property type="project" value="InterPro"/>
</dbReference>
<dbReference type="SUPFAM" id="SSF53098">
    <property type="entry name" value="Ribonuclease H-like"/>
    <property type="match status" value="1"/>
</dbReference>
<evidence type="ECO:0000313" key="2">
    <source>
        <dbReference type="EMBL" id="STY95126.1"/>
    </source>
</evidence>
<dbReference type="InterPro" id="IPR002156">
    <property type="entry name" value="RNaseH_domain"/>
</dbReference>
<name>A0A378Q3M9_9GAMM</name>
<dbReference type="Pfam" id="PF00075">
    <property type="entry name" value="RNase_H"/>
    <property type="match status" value="1"/>
</dbReference>
<dbReference type="EC" id="3.1.26.4" evidence="2"/>
<evidence type="ECO:0000259" key="1">
    <source>
        <dbReference type="PROSITE" id="PS50879"/>
    </source>
</evidence>
<dbReference type="InterPro" id="IPR012337">
    <property type="entry name" value="RNaseH-like_sf"/>
</dbReference>
<gene>
    <name evidence="2" type="primary">rnhA</name>
    <name evidence="2" type="ORF">NCTC11091_00917</name>
</gene>
<dbReference type="Proteomes" id="UP000255193">
    <property type="component" value="Unassembled WGS sequence"/>
</dbReference>
<evidence type="ECO:0000313" key="3">
    <source>
        <dbReference type="Proteomes" id="UP000255193"/>
    </source>
</evidence>
<keyword evidence="2" id="KW-0378">Hydrolase</keyword>
<dbReference type="PROSITE" id="PS50879">
    <property type="entry name" value="RNASE_H_1"/>
    <property type="match status" value="1"/>
</dbReference>
<protein>
    <submittedName>
        <fullName evidence="2">Ribonuclease HI</fullName>
        <ecNumber evidence="2">3.1.26.4</ecNumber>
    </submittedName>
</protein>
<dbReference type="EMBL" id="UGQA01000001">
    <property type="protein sequence ID" value="STY95126.1"/>
    <property type="molecule type" value="Genomic_DNA"/>
</dbReference>